<evidence type="ECO:0000256" key="3">
    <source>
        <dbReference type="ARBA" id="ARBA00022913"/>
    </source>
</evidence>
<dbReference type="Proteomes" id="UP000697802">
    <property type="component" value="Unassembled WGS sequence"/>
</dbReference>
<dbReference type="InterPro" id="IPR006914">
    <property type="entry name" value="VENN_dom"/>
</dbReference>
<feature type="non-terminal residue" evidence="6">
    <location>
        <position position="84"/>
    </location>
</feature>
<organism evidence="6 7">
    <name type="scientific">Photorhabdus tasmaniensis</name>
    <dbReference type="NCBI Taxonomy" id="1004159"/>
    <lineage>
        <taxon>Bacteria</taxon>
        <taxon>Pseudomonadati</taxon>
        <taxon>Pseudomonadota</taxon>
        <taxon>Gammaproteobacteria</taxon>
        <taxon>Enterobacterales</taxon>
        <taxon>Morganellaceae</taxon>
        <taxon>Photorhabdus</taxon>
    </lineage>
</organism>
<comment type="subcellular location">
    <subcellularLocation>
        <location evidence="1">Target cell</location>
        <location evidence="1">Target cell cytoplasm</location>
    </subcellularLocation>
</comment>
<protein>
    <submittedName>
        <fullName evidence="6">Hemagglutination protein</fullName>
    </submittedName>
</protein>
<keyword evidence="7" id="KW-1185">Reference proteome</keyword>
<feature type="non-terminal residue" evidence="6">
    <location>
        <position position="1"/>
    </location>
</feature>
<evidence type="ECO:0000313" key="6">
    <source>
        <dbReference type="EMBL" id="NHB90578.1"/>
    </source>
</evidence>
<evidence type="ECO:0000259" key="5">
    <source>
        <dbReference type="Pfam" id="PF04829"/>
    </source>
</evidence>
<name>A0ABX0GQX3_9GAMM</name>
<keyword evidence="3" id="KW-1266">Target cell cytoplasm</keyword>
<proteinExistence type="predicted"/>
<feature type="domain" description="VENN motif-containing" evidence="5">
    <location>
        <begin position="1"/>
        <end position="49"/>
    </location>
</feature>
<keyword evidence="2" id="KW-0800">Toxin</keyword>
<evidence type="ECO:0000313" key="7">
    <source>
        <dbReference type="Proteomes" id="UP000697802"/>
    </source>
</evidence>
<evidence type="ECO:0000256" key="4">
    <source>
        <dbReference type="ARBA" id="ARBA00023026"/>
    </source>
</evidence>
<sequence>ELTEEQKQTISTLSTLAAGLAGGIAGDSSASALTGAQAGKNAVENNFLSVNELDSFAHQARTCEGESCKQVIKDMVETNIRNQQ</sequence>
<dbReference type="Pfam" id="PF04829">
    <property type="entry name" value="PT-VENN"/>
    <property type="match status" value="1"/>
</dbReference>
<evidence type="ECO:0000256" key="2">
    <source>
        <dbReference type="ARBA" id="ARBA00022656"/>
    </source>
</evidence>
<accession>A0ABX0GQX3</accession>
<reference evidence="6 7" key="1">
    <citation type="submission" date="2018-02" db="EMBL/GenBank/DDBJ databases">
        <authorList>
            <person name="Machado R.A."/>
        </authorList>
    </citation>
    <scope>NUCLEOTIDE SEQUENCE [LARGE SCALE GENOMIC DNA]</scope>
    <source>
        <strain evidence="6 7">T327</strain>
    </source>
</reference>
<evidence type="ECO:0000256" key="1">
    <source>
        <dbReference type="ARBA" id="ARBA00004219"/>
    </source>
</evidence>
<keyword evidence="4" id="KW-0843">Virulence</keyword>
<dbReference type="RefSeq" id="WP_242688871.1">
    <property type="nucleotide sequence ID" value="NZ_CAWPIF010000261.1"/>
</dbReference>
<comment type="caution">
    <text evidence="6">The sequence shown here is derived from an EMBL/GenBank/DDBJ whole genome shotgun (WGS) entry which is preliminary data.</text>
</comment>
<gene>
    <name evidence="6" type="ORF">C5471_24105</name>
</gene>
<dbReference type="EMBL" id="PUJU01000261">
    <property type="protein sequence ID" value="NHB90578.1"/>
    <property type="molecule type" value="Genomic_DNA"/>
</dbReference>